<proteinExistence type="predicted"/>
<dbReference type="Proteomes" id="UP001172681">
    <property type="component" value="Unassembled WGS sequence"/>
</dbReference>
<keyword evidence="4" id="KW-1185">Reference proteome</keyword>
<protein>
    <submittedName>
        <fullName evidence="3">Uncharacterized protein</fullName>
    </submittedName>
</protein>
<reference evidence="3" key="1">
    <citation type="submission" date="2022-10" db="EMBL/GenBank/DDBJ databases">
        <title>Culturing micro-colonial fungi from biological soil crusts in the Mojave desert and describing Neophaeococcomyces mojavensis, and introducing the new genera and species Taxawa tesnikishii.</title>
        <authorList>
            <person name="Kurbessoian T."/>
            <person name="Stajich J.E."/>
        </authorList>
    </citation>
    <scope>NUCLEOTIDE SEQUENCE</scope>
    <source>
        <strain evidence="3">TK_35</strain>
    </source>
</reference>
<sequence>MLVNTLFKTFVVSLALRSSSVLADSKIDQAKVQKYKALFAAAAADADPSGTTNDSPTKTFDPAVLESPFKWSDVVHGSGSSDSEARDTTTTKPGSETFMGLVLQNSAGEPVTVLATTNLTVEQSFVTFDLVRGLGRIDEMDHDGEKDTFRIVLDVIVGPAAGDGTTSDKSVVLKQSFQVIDGSRLFEREQILLGVKFLARIDGLEVKKTLLGGGGGGGLEDGLKIETGERPADQKEKGGGHDEL</sequence>
<gene>
    <name evidence="3" type="ORF">H2204_004890</name>
</gene>
<accession>A0AA38Y6P6</accession>
<evidence type="ECO:0000256" key="1">
    <source>
        <dbReference type="SAM" id="MobiDB-lite"/>
    </source>
</evidence>
<dbReference type="AlphaFoldDB" id="A0AA38Y6P6"/>
<feature type="signal peptide" evidence="2">
    <location>
        <begin position="1"/>
        <end position="23"/>
    </location>
</feature>
<dbReference type="EMBL" id="JAPDRN010000025">
    <property type="protein sequence ID" value="KAJ9637466.1"/>
    <property type="molecule type" value="Genomic_DNA"/>
</dbReference>
<evidence type="ECO:0000313" key="3">
    <source>
        <dbReference type="EMBL" id="KAJ9637466.1"/>
    </source>
</evidence>
<organism evidence="3 4">
    <name type="scientific">Knufia peltigerae</name>
    <dbReference type="NCBI Taxonomy" id="1002370"/>
    <lineage>
        <taxon>Eukaryota</taxon>
        <taxon>Fungi</taxon>
        <taxon>Dikarya</taxon>
        <taxon>Ascomycota</taxon>
        <taxon>Pezizomycotina</taxon>
        <taxon>Eurotiomycetes</taxon>
        <taxon>Chaetothyriomycetidae</taxon>
        <taxon>Chaetothyriales</taxon>
        <taxon>Trichomeriaceae</taxon>
        <taxon>Knufia</taxon>
    </lineage>
</organism>
<evidence type="ECO:0000256" key="2">
    <source>
        <dbReference type="SAM" id="SignalP"/>
    </source>
</evidence>
<name>A0AA38Y6P6_9EURO</name>
<feature type="chain" id="PRO_5041368154" evidence="2">
    <location>
        <begin position="24"/>
        <end position="244"/>
    </location>
</feature>
<feature type="compositionally biased region" description="Basic and acidic residues" evidence="1">
    <location>
        <begin position="221"/>
        <end position="244"/>
    </location>
</feature>
<evidence type="ECO:0000313" key="4">
    <source>
        <dbReference type="Proteomes" id="UP001172681"/>
    </source>
</evidence>
<comment type="caution">
    <text evidence="3">The sequence shown here is derived from an EMBL/GenBank/DDBJ whole genome shotgun (WGS) entry which is preliminary data.</text>
</comment>
<feature type="region of interest" description="Disordered" evidence="1">
    <location>
        <begin position="215"/>
        <end position="244"/>
    </location>
</feature>
<feature type="region of interest" description="Disordered" evidence="1">
    <location>
        <begin position="74"/>
        <end position="94"/>
    </location>
</feature>
<keyword evidence="2" id="KW-0732">Signal</keyword>